<dbReference type="EMBL" id="BMPD01000011">
    <property type="protein sequence ID" value="GGK83874.1"/>
    <property type="molecule type" value="Genomic_DNA"/>
</dbReference>
<reference evidence="2" key="1">
    <citation type="journal article" date="2014" name="Int. J. Syst. Evol. Microbiol.">
        <title>Complete genome sequence of Corynebacterium casei LMG S-19264T (=DSM 44701T), isolated from a smear-ripened cheese.</title>
        <authorList>
            <consortium name="US DOE Joint Genome Institute (JGI-PGF)"/>
            <person name="Walter F."/>
            <person name="Albersmeier A."/>
            <person name="Kalinowski J."/>
            <person name="Ruckert C."/>
        </authorList>
    </citation>
    <scope>NUCLEOTIDE SEQUENCE</scope>
    <source>
        <strain evidence="2">JCM 19018</strain>
    </source>
</reference>
<evidence type="ECO:0000313" key="3">
    <source>
        <dbReference type="Proteomes" id="UP000614221"/>
    </source>
</evidence>
<feature type="transmembrane region" description="Helical" evidence="1">
    <location>
        <begin position="12"/>
        <end position="31"/>
    </location>
</feature>
<protein>
    <submittedName>
        <fullName evidence="2">Uncharacterized protein</fullName>
    </submittedName>
</protein>
<proteinExistence type="predicted"/>
<evidence type="ECO:0000256" key="1">
    <source>
        <dbReference type="SAM" id="Phobius"/>
    </source>
</evidence>
<feature type="transmembrane region" description="Helical" evidence="1">
    <location>
        <begin position="129"/>
        <end position="150"/>
    </location>
</feature>
<comment type="caution">
    <text evidence="2">The sequence shown here is derived from an EMBL/GenBank/DDBJ whole genome shotgun (WGS) entry which is preliminary data.</text>
</comment>
<dbReference type="Proteomes" id="UP000614221">
    <property type="component" value="Unassembled WGS sequence"/>
</dbReference>
<organism evidence="2 3">
    <name type="scientific">Haloarcula sebkhae</name>
    <dbReference type="NCBI Taxonomy" id="932660"/>
    <lineage>
        <taxon>Archaea</taxon>
        <taxon>Methanobacteriati</taxon>
        <taxon>Methanobacteriota</taxon>
        <taxon>Stenosarchaea group</taxon>
        <taxon>Halobacteria</taxon>
        <taxon>Halobacteriales</taxon>
        <taxon>Haloarculaceae</taxon>
        <taxon>Haloarcula</taxon>
    </lineage>
</organism>
<keyword evidence="1" id="KW-0472">Membrane</keyword>
<accession>A0A830EQ35</accession>
<name>A0A830EQ35_9EURY</name>
<keyword evidence="1" id="KW-0812">Transmembrane</keyword>
<gene>
    <name evidence="2" type="ORF">GCM10009067_40010</name>
</gene>
<reference evidence="2" key="2">
    <citation type="submission" date="2020-09" db="EMBL/GenBank/DDBJ databases">
        <authorList>
            <person name="Sun Q."/>
            <person name="Ohkuma M."/>
        </authorList>
    </citation>
    <scope>NUCLEOTIDE SEQUENCE</scope>
    <source>
        <strain evidence="2">JCM 19018</strain>
    </source>
</reference>
<dbReference type="AlphaFoldDB" id="A0A830EQ35"/>
<sequence length="156" mass="16515">MGTPPLDRSQVVLYIGVIFLIAGAGLVYVGYPAYTTSIAAQEPNREAMATAVESYSASEIDPIAFSNLSAPEQTAITRASQSSQLTYADRGASDSGTHFNYRNDIVNSYFVSYNESILRVEVVIAMNPVSVVAGSLSGLAGAVLAIGGLWGRRRSD</sequence>
<keyword evidence="1" id="KW-1133">Transmembrane helix</keyword>
<evidence type="ECO:0000313" key="2">
    <source>
        <dbReference type="EMBL" id="GGK83874.1"/>
    </source>
</evidence>